<name>A0A6I3JAT8_9ACTN</name>
<dbReference type="EMBL" id="WLCI01000008">
    <property type="protein sequence ID" value="MTB95225.1"/>
    <property type="molecule type" value="Genomic_DNA"/>
</dbReference>
<dbReference type="InterPro" id="IPR052961">
    <property type="entry name" value="Oxido-Kinase-like_Enzymes"/>
</dbReference>
<keyword evidence="3" id="KW-1185">Reference proteome</keyword>
<feature type="domain" description="CHK kinase-like" evidence="1">
    <location>
        <begin position="113"/>
        <end position="290"/>
    </location>
</feature>
<dbReference type="InterPro" id="IPR011009">
    <property type="entry name" value="Kinase-like_dom_sf"/>
</dbReference>
<organism evidence="2 3">
    <name type="scientific">Nocardioides marmotae</name>
    <dbReference type="NCBI Taxonomy" id="2663857"/>
    <lineage>
        <taxon>Bacteria</taxon>
        <taxon>Bacillati</taxon>
        <taxon>Actinomycetota</taxon>
        <taxon>Actinomycetes</taxon>
        <taxon>Propionibacteriales</taxon>
        <taxon>Nocardioidaceae</taxon>
        <taxon>Nocardioides</taxon>
    </lineage>
</organism>
<dbReference type="InterPro" id="IPR015897">
    <property type="entry name" value="CHK_kinase-like"/>
</dbReference>
<gene>
    <name evidence="2" type="ORF">GGQ22_09015</name>
</gene>
<dbReference type="Proteomes" id="UP000433406">
    <property type="component" value="Unassembled WGS sequence"/>
</dbReference>
<dbReference type="SMART" id="SM00587">
    <property type="entry name" value="CHK"/>
    <property type="match status" value="1"/>
</dbReference>
<dbReference type="InterPro" id="IPR004119">
    <property type="entry name" value="EcKL"/>
</dbReference>
<proteinExistence type="predicted"/>
<dbReference type="Pfam" id="PF02958">
    <property type="entry name" value="EcKL"/>
    <property type="match status" value="1"/>
</dbReference>
<dbReference type="SUPFAM" id="SSF56112">
    <property type="entry name" value="Protein kinase-like (PK-like)"/>
    <property type="match status" value="1"/>
</dbReference>
<protein>
    <submittedName>
        <fullName evidence="2">Phosphotransferase</fullName>
    </submittedName>
</protein>
<reference evidence="2 3" key="1">
    <citation type="submission" date="2019-10" db="EMBL/GenBank/DDBJ databases">
        <title>Nocardioides novel species isolated from the excrement of Marmot.</title>
        <authorList>
            <person name="Zhang G."/>
        </authorList>
    </citation>
    <scope>NUCLEOTIDE SEQUENCE [LARGE SCALE GENOMIC DNA]</scope>
    <source>
        <strain evidence="3">zg-579</strain>
    </source>
</reference>
<dbReference type="GO" id="GO:0016740">
    <property type="term" value="F:transferase activity"/>
    <property type="evidence" value="ECO:0007669"/>
    <property type="project" value="UniProtKB-KW"/>
</dbReference>
<dbReference type="PANTHER" id="PTHR23020:SF41">
    <property type="entry name" value="AMINOGLYCOSIDE PHOSPHOTRANSFERASE DOMAIN-CONTAINING PROTEIN"/>
    <property type="match status" value="1"/>
</dbReference>
<dbReference type="PANTHER" id="PTHR23020">
    <property type="entry name" value="UNCHARACTERIZED NUCLEAR HORMONE RECEPTOR-RELATED"/>
    <property type="match status" value="1"/>
</dbReference>
<dbReference type="RefSeq" id="WP_154614846.1">
    <property type="nucleotide sequence ID" value="NZ_CP053660.1"/>
</dbReference>
<dbReference type="AlphaFoldDB" id="A0A6I3JAT8"/>
<comment type="caution">
    <text evidence="2">The sequence shown here is derived from an EMBL/GenBank/DDBJ whole genome shotgun (WGS) entry which is preliminary data.</text>
</comment>
<keyword evidence="2" id="KW-0808">Transferase</keyword>
<evidence type="ECO:0000259" key="1">
    <source>
        <dbReference type="SMART" id="SM00587"/>
    </source>
</evidence>
<accession>A0A6I3JAT8</accession>
<sequence>MSAPTTAPRIATAEEITPAWIGEVLGAVPDAVRVSPVGFGQIGSCLRVALSGEGLPASVLVKLPTADAGTRGMLVGAYRSEVSFYRDLEPTVAVDVPRCHLATDVTDDGCFTLVLEDLAPAEQGDQLLGGTPDQVRGAAENLAGLHGPRWCDPALLDLGWITMQDAAGADLLHQVYGPAIDAFLDITGSLMSPEAAATVRDTQDVVVDWSLARAERFGIVHGDYRLDNLMFSPDPAVPVKAVDWQTLSLGLPAKDLAYLVATSLDPGVRREHERSVVAAYHARLVEHGVTDHPLEECFEDYRFAMLQGILVSVFGCAYGARTERGDRMFAVMVERTAAAVRELGTLDLL</sequence>
<dbReference type="Gene3D" id="3.90.1200.10">
    <property type="match status" value="1"/>
</dbReference>
<evidence type="ECO:0000313" key="3">
    <source>
        <dbReference type="Proteomes" id="UP000433406"/>
    </source>
</evidence>
<evidence type="ECO:0000313" key="2">
    <source>
        <dbReference type="EMBL" id="MTB95225.1"/>
    </source>
</evidence>